<reference evidence="3 4" key="1">
    <citation type="submission" date="2024-10" db="EMBL/GenBank/DDBJ databases">
        <title>Updated reference genomes for cyclostephanoid diatoms.</title>
        <authorList>
            <person name="Roberts W.R."/>
            <person name="Alverson A.J."/>
        </authorList>
    </citation>
    <scope>NUCLEOTIDE SEQUENCE [LARGE SCALE GENOMIC DNA]</scope>
    <source>
        <strain evidence="3 4">AJA010-31</strain>
    </source>
</reference>
<dbReference type="Proteomes" id="UP001530400">
    <property type="component" value="Unassembled WGS sequence"/>
</dbReference>
<dbReference type="EMBL" id="JALLPJ020000015">
    <property type="protein sequence ID" value="KAL3804999.1"/>
    <property type="molecule type" value="Genomic_DNA"/>
</dbReference>
<dbReference type="Gene3D" id="2.60.210.10">
    <property type="entry name" value="Apoptosis, Tumor Necrosis Factor Receptor Associated Protein 2, Chain A"/>
    <property type="match status" value="1"/>
</dbReference>
<dbReference type="Pfam" id="PF22486">
    <property type="entry name" value="MATH_2"/>
    <property type="match status" value="1"/>
</dbReference>
<keyword evidence="4" id="KW-1185">Reference proteome</keyword>
<evidence type="ECO:0008006" key="5">
    <source>
        <dbReference type="Google" id="ProtNLM"/>
    </source>
</evidence>
<dbReference type="Pfam" id="PF00651">
    <property type="entry name" value="BTB"/>
    <property type="match status" value="1"/>
</dbReference>
<dbReference type="PROSITE" id="PS50097">
    <property type="entry name" value="BTB"/>
    <property type="match status" value="1"/>
</dbReference>
<evidence type="ECO:0000259" key="2">
    <source>
        <dbReference type="PROSITE" id="PS50144"/>
    </source>
</evidence>
<proteinExistence type="predicted"/>
<organism evidence="3 4">
    <name type="scientific">Cyclotella atomus</name>
    <dbReference type="NCBI Taxonomy" id="382360"/>
    <lineage>
        <taxon>Eukaryota</taxon>
        <taxon>Sar</taxon>
        <taxon>Stramenopiles</taxon>
        <taxon>Ochrophyta</taxon>
        <taxon>Bacillariophyta</taxon>
        <taxon>Coscinodiscophyceae</taxon>
        <taxon>Thalassiosirophycidae</taxon>
        <taxon>Stephanodiscales</taxon>
        <taxon>Stephanodiscaceae</taxon>
        <taxon>Cyclotella</taxon>
    </lineage>
</organism>
<dbReference type="InterPro" id="IPR045005">
    <property type="entry name" value="BPM1-6"/>
</dbReference>
<evidence type="ECO:0000313" key="4">
    <source>
        <dbReference type="Proteomes" id="UP001530400"/>
    </source>
</evidence>
<evidence type="ECO:0000259" key="1">
    <source>
        <dbReference type="PROSITE" id="PS50097"/>
    </source>
</evidence>
<dbReference type="InterPro" id="IPR011333">
    <property type="entry name" value="SKP1/BTB/POZ_sf"/>
</dbReference>
<dbReference type="CDD" id="cd00121">
    <property type="entry name" value="MATH"/>
    <property type="match status" value="1"/>
</dbReference>
<evidence type="ECO:0000313" key="3">
    <source>
        <dbReference type="EMBL" id="KAL3804999.1"/>
    </source>
</evidence>
<dbReference type="PANTHER" id="PTHR26379">
    <property type="entry name" value="BTB/POZ AND MATH DOMAIN-CONTAINING PROTEIN 1"/>
    <property type="match status" value="1"/>
</dbReference>
<dbReference type="InterPro" id="IPR000210">
    <property type="entry name" value="BTB/POZ_dom"/>
</dbReference>
<dbReference type="InterPro" id="IPR008974">
    <property type="entry name" value="TRAF-like"/>
</dbReference>
<sequence length="347" mass="39492">MSATIVHVGEPDDNWRPVEEGRALIHIHNFADLPQEKGTALKSPTFTCAGHEWFLWLYPQGHSAAPEGIISVYLGSDLTSNIVVDINIIMKNKTGETFRYCYDEKDEFPRPKNNGWGLRASRVAILDASNNVLNNGTLTFEVRIRPHEDFICRDVTPKYSVADDLYNVYQDEDNADVAFKLDANVFYAHKAILKARVPELAELVEKYDTEKTFSIEDVEPEVFEIMLKNVYGKEIGGNYWEDHAKQILDASGKYGFAKLKSAAEAFHVKNLKQNFTVENVVDELLYADGKSCPLLKKAAMDFILEHSEEVVESESYAKLDESPQLRKEMMYEVTKALASHKKRKRDE</sequence>
<dbReference type="PANTHER" id="PTHR26379:SF187">
    <property type="entry name" value="OS07G0655300 PROTEIN"/>
    <property type="match status" value="1"/>
</dbReference>
<gene>
    <name evidence="3" type="ORF">ACHAWO_011057</name>
</gene>
<name>A0ABD3QWZ9_9STRA</name>
<dbReference type="Gene3D" id="3.30.710.10">
    <property type="entry name" value="Potassium Channel Kv1.1, Chain A"/>
    <property type="match status" value="1"/>
</dbReference>
<dbReference type="Gene3D" id="1.25.40.420">
    <property type="match status" value="1"/>
</dbReference>
<feature type="domain" description="BTB" evidence="1">
    <location>
        <begin position="175"/>
        <end position="235"/>
    </location>
</feature>
<dbReference type="SUPFAM" id="SSF54695">
    <property type="entry name" value="POZ domain"/>
    <property type="match status" value="1"/>
</dbReference>
<dbReference type="InterPro" id="IPR002083">
    <property type="entry name" value="MATH/TRAF_dom"/>
</dbReference>
<feature type="domain" description="MATH" evidence="2">
    <location>
        <begin position="20"/>
        <end position="144"/>
    </location>
</feature>
<dbReference type="SUPFAM" id="SSF49599">
    <property type="entry name" value="TRAF domain-like"/>
    <property type="match status" value="1"/>
</dbReference>
<dbReference type="PROSITE" id="PS50144">
    <property type="entry name" value="MATH"/>
    <property type="match status" value="1"/>
</dbReference>
<dbReference type="AlphaFoldDB" id="A0ABD3QWZ9"/>
<protein>
    <recommendedName>
        <fullName evidence="5">BTB domain-containing protein</fullName>
    </recommendedName>
</protein>
<comment type="caution">
    <text evidence="3">The sequence shown here is derived from an EMBL/GenBank/DDBJ whole genome shotgun (WGS) entry which is preliminary data.</text>
</comment>
<accession>A0ABD3QWZ9</accession>